<feature type="region of interest" description="Disordered" evidence="6">
    <location>
        <begin position="392"/>
        <end position="420"/>
    </location>
</feature>
<dbReference type="GO" id="GO:0022857">
    <property type="term" value="F:transmembrane transporter activity"/>
    <property type="evidence" value="ECO:0007669"/>
    <property type="project" value="InterPro"/>
</dbReference>
<feature type="transmembrane region" description="Helical" evidence="7">
    <location>
        <begin position="76"/>
        <end position="93"/>
    </location>
</feature>
<dbReference type="PANTHER" id="PTHR43124">
    <property type="entry name" value="PURINE EFFLUX PUMP PBUE"/>
    <property type="match status" value="1"/>
</dbReference>
<dbReference type="OrthoDB" id="5176013at2"/>
<proteinExistence type="predicted"/>
<evidence type="ECO:0000259" key="8">
    <source>
        <dbReference type="PROSITE" id="PS50850"/>
    </source>
</evidence>
<accession>A0A5J6V5J5</accession>
<feature type="transmembrane region" description="Helical" evidence="7">
    <location>
        <begin position="143"/>
        <end position="162"/>
    </location>
</feature>
<dbReference type="Gene3D" id="1.20.1250.20">
    <property type="entry name" value="MFS general substrate transporter like domains"/>
    <property type="match status" value="2"/>
</dbReference>
<evidence type="ECO:0000256" key="3">
    <source>
        <dbReference type="ARBA" id="ARBA00022692"/>
    </source>
</evidence>
<comment type="subcellular location">
    <subcellularLocation>
        <location evidence="1">Cell membrane</location>
        <topology evidence="1">Multi-pass membrane protein</topology>
    </subcellularLocation>
</comment>
<dbReference type="EMBL" id="CP044427">
    <property type="protein sequence ID" value="QFG68282.1"/>
    <property type="molecule type" value="Genomic_DNA"/>
</dbReference>
<evidence type="ECO:0000256" key="5">
    <source>
        <dbReference type="ARBA" id="ARBA00023136"/>
    </source>
</evidence>
<keyword evidence="10" id="KW-1185">Reference proteome</keyword>
<dbReference type="InterPro" id="IPR036259">
    <property type="entry name" value="MFS_trans_sf"/>
</dbReference>
<reference evidence="9 10" key="1">
    <citation type="submission" date="2019-09" db="EMBL/GenBank/DDBJ databases">
        <title>Serinicoccus pratensis sp. nov., isolated from meadow soil.</title>
        <authorList>
            <person name="Zhang W."/>
        </authorList>
    </citation>
    <scope>NUCLEOTIDE SEQUENCE [LARGE SCALE GENOMIC DNA]</scope>
    <source>
        <strain evidence="9 10">W204</strain>
    </source>
</reference>
<organism evidence="9 10">
    <name type="scientific">Ornithinimicrobium pratense</name>
    <dbReference type="NCBI Taxonomy" id="2593973"/>
    <lineage>
        <taxon>Bacteria</taxon>
        <taxon>Bacillati</taxon>
        <taxon>Actinomycetota</taxon>
        <taxon>Actinomycetes</taxon>
        <taxon>Micrococcales</taxon>
        <taxon>Ornithinimicrobiaceae</taxon>
        <taxon>Ornithinimicrobium</taxon>
    </lineage>
</organism>
<dbReference type="PANTHER" id="PTHR43124:SF3">
    <property type="entry name" value="CHLORAMPHENICOL EFFLUX PUMP RV0191"/>
    <property type="match status" value="1"/>
</dbReference>
<evidence type="ECO:0000256" key="6">
    <source>
        <dbReference type="SAM" id="MobiDB-lite"/>
    </source>
</evidence>
<feature type="transmembrane region" description="Helical" evidence="7">
    <location>
        <begin position="298"/>
        <end position="324"/>
    </location>
</feature>
<evidence type="ECO:0000256" key="1">
    <source>
        <dbReference type="ARBA" id="ARBA00004651"/>
    </source>
</evidence>
<feature type="transmembrane region" description="Helical" evidence="7">
    <location>
        <begin position="336"/>
        <end position="358"/>
    </location>
</feature>
<dbReference type="SUPFAM" id="SSF103473">
    <property type="entry name" value="MFS general substrate transporter"/>
    <property type="match status" value="1"/>
</dbReference>
<feature type="transmembrane region" description="Helical" evidence="7">
    <location>
        <begin position="364"/>
        <end position="383"/>
    </location>
</feature>
<dbReference type="KEGG" id="serw:FY030_05740"/>
<feature type="transmembrane region" description="Helical" evidence="7">
    <location>
        <begin position="47"/>
        <end position="69"/>
    </location>
</feature>
<protein>
    <submittedName>
        <fullName evidence="9">MFS transporter</fullName>
    </submittedName>
</protein>
<keyword evidence="4 7" id="KW-1133">Transmembrane helix</keyword>
<dbReference type="InterPro" id="IPR050189">
    <property type="entry name" value="MFS_Efflux_Transporters"/>
</dbReference>
<evidence type="ECO:0000313" key="9">
    <source>
        <dbReference type="EMBL" id="QFG68282.1"/>
    </source>
</evidence>
<sequence>MSMARRDTARTMLGASGLTVLGSISPFLLGAQAVLMQRDLGFGPARLGVAVSVFFGVAALATILGVGAFTRLGRRVGLVVAGGLVAIGGLLVATVVQGWWALALAMAVLGLANAACQGTANAAVATALPQRRRGLGFGIKQSAVPVAIMFGGLAVPTTTVLLGWRSTFVIIAVVGLVVALVGATRPAPRASATARQDNDPPPDRAPRGPLLLCGAAVTFASAAANFLGAYLASWAHDVGLTVEQAGLLLAVGSASSVLVRIAIGHRADRRYGGNLPVVAGMTLAGAVCLALLGAVPQIWAVLIFGFLAFAVGWSWPGLLLYAVARLGRDAPTQASSVVQAGAFLGGALGPALLGLVVSLLGFAVAWYVASASFVLSAVLVVAARRGFRHDLQTRPPAQPFGYGGGQEQPRYTTRPPDAPM</sequence>
<dbReference type="Proteomes" id="UP000326546">
    <property type="component" value="Chromosome"/>
</dbReference>
<evidence type="ECO:0000313" key="10">
    <source>
        <dbReference type="Proteomes" id="UP000326546"/>
    </source>
</evidence>
<gene>
    <name evidence="9" type="ORF">FY030_05740</name>
</gene>
<keyword evidence="2" id="KW-1003">Cell membrane</keyword>
<dbReference type="AlphaFoldDB" id="A0A5J6V5J5"/>
<dbReference type="PROSITE" id="PS50850">
    <property type="entry name" value="MFS"/>
    <property type="match status" value="1"/>
</dbReference>
<keyword evidence="3 7" id="KW-0812">Transmembrane</keyword>
<feature type="transmembrane region" description="Helical" evidence="7">
    <location>
        <begin position="99"/>
        <end position="122"/>
    </location>
</feature>
<dbReference type="InterPro" id="IPR011701">
    <property type="entry name" value="MFS"/>
</dbReference>
<evidence type="ECO:0000256" key="2">
    <source>
        <dbReference type="ARBA" id="ARBA00022475"/>
    </source>
</evidence>
<name>A0A5J6V5J5_9MICO</name>
<feature type="domain" description="Major facilitator superfamily (MFS) profile" evidence="8">
    <location>
        <begin position="11"/>
        <end position="388"/>
    </location>
</feature>
<dbReference type="GO" id="GO:0005886">
    <property type="term" value="C:plasma membrane"/>
    <property type="evidence" value="ECO:0007669"/>
    <property type="project" value="UniProtKB-SubCell"/>
</dbReference>
<feature type="transmembrane region" description="Helical" evidence="7">
    <location>
        <begin position="209"/>
        <end position="232"/>
    </location>
</feature>
<feature type="transmembrane region" description="Helical" evidence="7">
    <location>
        <begin position="275"/>
        <end position="292"/>
    </location>
</feature>
<dbReference type="InterPro" id="IPR020846">
    <property type="entry name" value="MFS_dom"/>
</dbReference>
<evidence type="ECO:0000256" key="7">
    <source>
        <dbReference type="SAM" id="Phobius"/>
    </source>
</evidence>
<feature type="transmembrane region" description="Helical" evidence="7">
    <location>
        <begin position="168"/>
        <end position="188"/>
    </location>
</feature>
<feature type="transmembrane region" description="Helical" evidence="7">
    <location>
        <begin position="244"/>
        <end position="263"/>
    </location>
</feature>
<keyword evidence="5 7" id="KW-0472">Membrane</keyword>
<dbReference type="Pfam" id="PF07690">
    <property type="entry name" value="MFS_1"/>
    <property type="match status" value="2"/>
</dbReference>
<evidence type="ECO:0000256" key="4">
    <source>
        <dbReference type="ARBA" id="ARBA00022989"/>
    </source>
</evidence>